<dbReference type="Proteomes" id="UP001146505">
    <property type="component" value="Unassembled WGS sequence"/>
</dbReference>
<sequence>MGRLLLFFLVIVTIVLLWKAFGPQTWGNGSPFGRRGVTKKKSQEITRKGPDDDPDFLWNIEKERFKQRRAQEAKEAEEAERKRRQELREQQRREARGDDKRDNERDAQDPKDPKDGA</sequence>
<dbReference type="AlphaFoldDB" id="A0A9X3M6K8"/>
<gene>
    <name evidence="2" type="ORF">L8U58_04115</name>
</gene>
<accession>A0A9X3M6K8</accession>
<organism evidence="2 3">
    <name type="scientific">Corynebacterium macclintockiae</name>
    <dbReference type="NCBI Taxonomy" id="2913501"/>
    <lineage>
        <taxon>Bacteria</taxon>
        <taxon>Bacillati</taxon>
        <taxon>Actinomycetota</taxon>
        <taxon>Actinomycetes</taxon>
        <taxon>Mycobacteriales</taxon>
        <taxon>Corynebacteriaceae</taxon>
        <taxon>Corynebacterium</taxon>
    </lineage>
</organism>
<evidence type="ECO:0000313" key="3">
    <source>
        <dbReference type="Proteomes" id="UP001146505"/>
    </source>
</evidence>
<evidence type="ECO:0000256" key="1">
    <source>
        <dbReference type="SAM" id="MobiDB-lite"/>
    </source>
</evidence>
<feature type="compositionally biased region" description="Basic and acidic residues" evidence="1">
    <location>
        <begin position="60"/>
        <end position="117"/>
    </location>
</feature>
<feature type="region of interest" description="Disordered" evidence="1">
    <location>
        <begin position="22"/>
        <end position="117"/>
    </location>
</feature>
<dbReference type="RefSeq" id="WP_034971038.1">
    <property type="nucleotide sequence ID" value="NZ_JAKMUV010000003.1"/>
</dbReference>
<keyword evidence="3" id="KW-1185">Reference proteome</keyword>
<proteinExistence type="predicted"/>
<dbReference type="GeneID" id="301812719"/>
<evidence type="ECO:0000313" key="2">
    <source>
        <dbReference type="EMBL" id="MCZ9304726.1"/>
    </source>
</evidence>
<name>A0A9X3M6K8_9CORY</name>
<reference evidence="2" key="1">
    <citation type="submission" date="2022-02" db="EMBL/GenBank/DDBJ databases">
        <title>Corynebacterium sp. from urogenital microbiome.</title>
        <authorList>
            <person name="Cappelli E.A."/>
            <person name="Ribeiro T.G."/>
            <person name="Peixe L."/>
        </authorList>
    </citation>
    <scope>NUCLEOTIDE SEQUENCE</scope>
    <source>
        <strain evidence="2">C9Ua_112</strain>
    </source>
</reference>
<protein>
    <submittedName>
        <fullName evidence="2">Uncharacterized protein</fullName>
    </submittedName>
</protein>
<comment type="caution">
    <text evidence="2">The sequence shown here is derived from an EMBL/GenBank/DDBJ whole genome shotgun (WGS) entry which is preliminary data.</text>
</comment>
<feature type="compositionally biased region" description="Basic and acidic residues" evidence="1">
    <location>
        <begin position="41"/>
        <end position="51"/>
    </location>
</feature>
<dbReference type="EMBL" id="JAKMUV010000003">
    <property type="protein sequence ID" value="MCZ9304726.1"/>
    <property type="molecule type" value="Genomic_DNA"/>
</dbReference>